<evidence type="ECO:0000256" key="3">
    <source>
        <dbReference type="ARBA" id="ARBA00022679"/>
    </source>
</evidence>
<dbReference type="GO" id="GO:0008171">
    <property type="term" value="F:O-methyltransferase activity"/>
    <property type="evidence" value="ECO:0000318"/>
    <property type="project" value="GO_Central"/>
</dbReference>
<dbReference type="AlphaFoldDB" id="H3GUH1"/>
<dbReference type="STRING" id="164328.H3GUH1"/>
<evidence type="ECO:0000313" key="8">
    <source>
        <dbReference type="EnsemblProtists" id="Phyra80876"/>
    </source>
</evidence>
<feature type="compositionally biased region" description="Basic and acidic residues" evidence="7">
    <location>
        <begin position="221"/>
        <end position="231"/>
    </location>
</feature>
<dbReference type="Gene3D" id="3.40.50.150">
    <property type="entry name" value="Vaccinia Virus protein VP39"/>
    <property type="match status" value="2"/>
</dbReference>
<dbReference type="GO" id="GO:0016206">
    <property type="term" value="F:catechol O-methyltransferase activity"/>
    <property type="evidence" value="ECO:0007669"/>
    <property type="project" value="UniProtKB-EC"/>
</dbReference>
<evidence type="ECO:0000313" key="9">
    <source>
        <dbReference type="Proteomes" id="UP000005238"/>
    </source>
</evidence>
<dbReference type="EnsemblProtists" id="Phyra80876">
    <property type="protein sequence ID" value="Phyra80876"/>
    <property type="gene ID" value="Phyra80876"/>
</dbReference>
<dbReference type="EMBL" id="DS566051">
    <property type="status" value="NOT_ANNOTATED_CDS"/>
    <property type="molecule type" value="Genomic_DNA"/>
</dbReference>
<reference evidence="8" key="2">
    <citation type="submission" date="2015-06" db="UniProtKB">
        <authorList>
            <consortium name="EnsemblProtists"/>
        </authorList>
    </citation>
    <scope>IDENTIFICATION</scope>
    <source>
        <strain evidence="8">Pr102</strain>
    </source>
</reference>
<evidence type="ECO:0000256" key="2">
    <source>
        <dbReference type="ARBA" id="ARBA00022603"/>
    </source>
</evidence>
<dbReference type="PANTHER" id="PTHR43836:SF2">
    <property type="entry name" value="CATECHOL O-METHYLTRANSFERASE 1-RELATED"/>
    <property type="match status" value="1"/>
</dbReference>
<reference evidence="9" key="1">
    <citation type="journal article" date="2006" name="Science">
        <title>Phytophthora genome sequences uncover evolutionary origins and mechanisms of pathogenesis.</title>
        <authorList>
            <person name="Tyler B.M."/>
            <person name="Tripathy S."/>
            <person name="Zhang X."/>
            <person name="Dehal P."/>
            <person name="Jiang R.H."/>
            <person name="Aerts A."/>
            <person name="Arredondo F.D."/>
            <person name="Baxter L."/>
            <person name="Bensasson D."/>
            <person name="Beynon J.L."/>
            <person name="Chapman J."/>
            <person name="Damasceno C.M."/>
            <person name="Dorrance A.E."/>
            <person name="Dou D."/>
            <person name="Dickerman A.W."/>
            <person name="Dubchak I.L."/>
            <person name="Garbelotto M."/>
            <person name="Gijzen M."/>
            <person name="Gordon S.G."/>
            <person name="Govers F."/>
            <person name="Grunwald N.J."/>
            <person name="Huang W."/>
            <person name="Ivors K.L."/>
            <person name="Jones R.W."/>
            <person name="Kamoun S."/>
            <person name="Krampis K."/>
            <person name="Lamour K.H."/>
            <person name="Lee M.K."/>
            <person name="McDonald W.H."/>
            <person name="Medina M."/>
            <person name="Meijer H.J."/>
            <person name="Nordberg E.K."/>
            <person name="Maclean D.J."/>
            <person name="Ospina-Giraldo M.D."/>
            <person name="Morris P.F."/>
            <person name="Phuntumart V."/>
            <person name="Putnam N.H."/>
            <person name="Rash S."/>
            <person name="Rose J.K."/>
            <person name="Sakihama Y."/>
            <person name="Salamov A.A."/>
            <person name="Savidor A."/>
            <person name="Scheuring C.F."/>
            <person name="Smith B.M."/>
            <person name="Sobral B.W."/>
            <person name="Terry A."/>
            <person name="Torto-Alalibo T.A."/>
            <person name="Win J."/>
            <person name="Xu Z."/>
            <person name="Zhang H."/>
            <person name="Grigoriev I.V."/>
            <person name="Rokhsar D.S."/>
            <person name="Boore J.L."/>
        </authorList>
    </citation>
    <scope>NUCLEOTIDE SEQUENCE [LARGE SCALE GENOMIC DNA]</scope>
    <source>
        <strain evidence="9">Pr102</strain>
    </source>
</reference>
<keyword evidence="2" id="KW-0489">Methyltransferase</keyword>
<dbReference type="VEuPathDB" id="FungiDB:KRP22_4290"/>
<dbReference type="InterPro" id="IPR002935">
    <property type="entry name" value="SAM_O-MeTrfase"/>
</dbReference>
<dbReference type="HOGENOM" id="CLU_050461_2_0_1"/>
<dbReference type="Proteomes" id="UP000005238">
    <property type="component" value="Unassembled WGS sequence"/>
</dbReference>
<evidence type="ECO:0000256" key="5">
    <source>
        <dbReference type="ARBA" id="ARBA00022939"/>
    </source>
</evidence>
<dbReference type="InterPro" id="IPR029063">
    <property type="entry name" value="SAM-dependent_MTases_sf"/>
</dbReference>
<dbReference type="PROSITE" id="PS51682">
    <property type="entry name" value="SAM_OMT_I"/>
    <property type="match status" value="1"/>
</dbReference>
<keyword evidence="4" id="KW-0949">S-adenosyl-L-methionine</keyword>
<dbReference type="PANTHER" id="PTHR43836">
    <property type="entry name" value="CATECHOL O-METHYLTRANSFERASE 1-RELATED"/>
    <property type="match status" value="1"/>
</dbReference>
<dbReference type="InParanoid" id="H3GUH1"/>
<comment type="similarity">
    <text evidence="6">Belongs to the class I-like SAM-binding methyltransferase superfamily. Cation-dependent O-methyltransferase family.</text>
</comment>
<feature type="region of interest" description="Disordered" evidence="7">
    <location>
        <begin position="208"/>
        <end position="231"/>
    </location>
</feature>
<dbReference type="VEuPathDB" id="FungiDB:KRP23_14447"/>
<dbReference type="VEuPathDB" id="FungiDB:KRP23_14446"/>
<proteinExistence type="inferred from homology"/>
<dbReference type="VEuPathDB" id="FungiDB:KRP22_4289"/>
<sequence>MDEDNVVGTLFLQNGEDNGYDPEDFVLELDVGSSAPHFRISVADDDGAIPGSLFACAVWNGARFIAMHFAKHPDLVEGHSVVEFGAASSKDDDQGPESSECGDESVKDQFDVVVIAECLWLHHLHGDLLKSIDSCLAPDGKVFVSFAHHVPGHEQNDLSFFTKAKKLCGFDAVHVDTLASPHIFNADLLVDQYLGSFANLHWKRMSSPPKPNGPWGNGPKPTREEMERRTDENSAKCLEYVKEHAERGNPASVIDCIDEFASTNHMMNIGQVKGAVIDEEIRKKKPAVMAELGAYTGYSTVRFASLQREVAGKESHYYSFEYSPVFAARVREMVKIAGLSEQVTVYVGAFSDNYEELRGKQVDLYFIDHEKTVYLSDLKLILGSETLVPGSVIAADNVVRPGAPDYIEFIENDAQFSAVRHTIHCGNDRVLLPDLSIATFLG</sequence>
<accession>H3GUH1</accession>
<dbReference type="eggNOG" id="KOG1663">
    <property type="taxonomic scope" value="Eukaryota"/>
</dbReference>
<keyword evidence="9" id="KW-1185">Reference proteome</keyword>
<dbReference type="EC" id="2.1.1.6" evidence="1"/>
<protein>
    <recommendedName>
        <fullName evidence="1">catechol O-methyltransferase</fullName>
        <ecNumber evidence="1">2.1.1.6</ecNumber>
    </recommendedName>
</protein>
<name>H3GUH1_PHYRM</name>
<evidence type="ECO:0000256" key="1">
    <source>
        <dbReference type="ARBA" id="ARBA00012880"/>
    </source>
</evidence>
<dbReference type="GO" id="GO:0032259">
    <property type="term" value="P:methylation"/>
    <property type="evidence" value="ECO:0007669"/>
    <property type="project" value="UniProtKB-KW"/>
</dbReference>
<dbReference type="SUPFAM" id="SSF53335">
    <property type="entry name" value="S-adenosyl-L-methionine-dependent methyltransferases"/>
    <property type="match status" value="2"/>
</dbReference>
<keyword evidence="5" id="KW-0128">Catecholamine metabolism</keyword>
<dbReference type="GO" id="GO:0006584">
    <property type="term" value="P:catecholamine metabolic process"/>
    <property type="evidence" value="ECO:0007669"/>
    <property type="project" value="UniProtKB-KW"/>
</dbReference>
<dbReference type="Pfam" id="PF13578">
    <property type="entry name" value="Methyltransf_24"/>
    <property type="match status" value="1"/>
</dbReference>
<evidence type="ECO:0000256" key="6">
    <source>
        <dbReference type="ARBA" id="ARBA00023453"/>
    </source>
</evidence>
<organism evidence="8 9">
    <name type="scientific">Phytophthora ramorum</name>
    <name type="common">Sudden oak death agent</name>
    <dbReference type="NCBI Taxonomy" id="164328"/>
    <lineage>
        <taxon>Eukaryota</taxon>
        <taxon>Sar</taxon>
        <taxon>Stramenopiles</taxon>
        <taxon>Oomycota</taxon>
        <taxon>Peronosporomycetes</taxon>
        <taxon>Peronosporales</taxon>
        <taxon>Peronosporaceae</taxon>
        <taxon>Phytophthora</taxon>
    </lineage>
</organism>
<evidence type="ECO:0000256" key="4">
    <source>
        <dbReference type="ARBA" id="ARBA00022691"/>
    </source>
</evidence>
<keyword evidence="3" id="KW-0808">Transferase</keyword>
<evidence type="ECO:0000256" key="7">
    <source>
        <dbReference type="SAM" id="MobiDB-lite"/>
    </source>
</evidence>